<gene>
    <name evidence="2" type="ORF">AJAP_36100</name>
</gene>
<protein>
    <recommendedName>
        <fullName evidence="1">ESAT-6-like protein</fullName>
    </recommendedName>
</protein>
<dbReference type="HOGENOM" id="CLU_151185_2_1_11"/>
<evidence type="ECO:0000256" key="1">
    <source>
        <dbReference type="RuleBase" id="RU362001"/>
    </source>
</evidence>
<accession>A0A075V0P5</accession>
<dbReference type="InterPro" id="IPR010310">
    <property type="entry name" value="T7SS_ESAT-6-like"/>
</dbReference>
<dbReference type="RefSeq" id="WP_073847323.1">
    <property type="nucleotide sequence ID" value="NZ_CP008953.1"/>
</dbReference>
<name>A0A075V0P5_9PSEU</name>
<keyword evidence="3" id="KW-1185">Reference proteome</keyword>
<dbReference type="eggNOG" id="COG4842">
    <property type="taxonomic scope" value="Bacteria"/>
</dbReference>
<dbReference type="AlphaFoldDB" id="A0A075V0P5"/>
<evidence type="ECO:0000313" key="3">
    <source>
        <dbReference type="Proteomes" id="UP000028492"/>
    </source>
</evidence>
<reference evidence="2 3" key="1">
    <citation type="journal article" date="2014" name="J. Biotechnol.">
        <title>Complete genome sequence of the actinobacterium Amycolatopsis japonica MG417-CF17(T) (=DSM 44213T) producing (S,S)-N,N'-ethylenediaminedisuccinic acid.</title>
        <authorList>
            <person name="Stegmann E."/>
            <person name="Albersmeier A."/>
            <person name="Spohn M."/>
            <person name="Gert H."/>
            <person name="Weber T."/>
            <person name="Wohlleben W."/>
            <person name="Kalinowski J."/>
            <person name="Ruckert C."/>
        </authorList>
    </citation>
    <scope>NUCLEOTIDE SEQUENCE [LARGE SCALE GENOMIC DNA]</scope>
    <source>
        <strain evidence="3">MG417-CF17 (DSM 44213)</strain>
    </source>
</reference>
<sequence length="106" mass="11612">MAGGFTGTVEQFTQSEKRVTEVRVSMDQNLSKLRDNIEATRAGWTGDASIAFNNVMKRFDEAGRGLNQALQNIGDLLEQAGSKYNATEQQQQELIKSVNQGFGVLG</sequence>
<proteinExistence type="inferred from homology"/>
<dbReference type="KEGG" id="aja:AJAP_36100"/>
<comment type="similarity">
    <text evidence="1">Belongs to the WXG100 family.</text>
</comment>
<dbReference type="Gene3D" id="1.10.287.1060">
    <property type="entry name" value="ESAT-6-like"/>
    <property type="match status" value="1"/>
</dbReference>
<dbReference type="Proteomes" id="UP000028492">
    <property type="component" value="Chromosome"/>
</dbReference>
<dbReference type="Pfam" id="PF06013">
    <property type="entry name" value="WXG100"/>
    <property type="match status" value="1"/>
</dbReference>
<dbReference type="NCBIfam" id="TIGR03930">
    <property type="entry name" value="WXG100_ESAT6"/>
    <property type="match status" value="1"/>
</dbReference>
<dbReference type="EMBL" id="CP008953">
    <property type="protein sequence ID" value="AIG80027.1"/>
    <property type="molecule type" value="Genomic_DNA"/>
</dbReference>
<evidence type="ECO:0000313" key="2">
    <source>
        <dbReference type="EMBL" id="AIG80027.1"/>
    </source>
</evidence>
<dbReference type="InterPro" id="IPR036689">
    <property type="entry name" value="ESAT-6-like_sf"/>
</dbReference>
<organism evidence="2 3">
    <name type="scientific">Amycolatopsis japonica</name>
    <dbReference type="NCBI Taxonomy" id="208439"/>
    <lineage>
        <taxon>Bacteria</taxon>
        <taxon>Bacillati</taxon>
        <taxon>Actinomycetota</taxon>
        <taxon>Actinomycetes</taxon>
        <taxon>Pseudonocardiales</taxon>
        <taxon>Pseudonocardiaceae</taxon>
        <taxon>Amycolatopsis</taxon>
        <taxon>Amycolatopsis japonica group</taxon>
    </lineage>
</organism>
<dbReference type="STRING" id="208439.AJAP_36100"/>
<dbReference type="SUPFAM" id="SSF140453">
    <property type="entry name" value="EsxAB dimer-like"/>
    <property type="match status" value="1"/>
</dbReference>